<protein>
    <submittedName>
        <fullName evidence="1">Uncharacterized protein</fullName>
    </submittedName>
</protein>
<dbReference type="EMBL" id="PGCI01000887">
    <property type="protein sequence ID" value="PLW12397.1"/>
    <property type="molecule type" value="Genomic_DNA"/>
</dbReference>
<dbReference type="Proteomes" id="UP000235392">
    <property type="component" value="Unassembled WGS sequence"/>
</dbReference>
<dbReference type="AlphaFoldDB" id="A0A2N5SGP7"/>
<evidence type="ECO:0000313" key="2">
    <source>
        <dbReference type="Proteomes" id="UP000235392"/>
    </source>
</evidence>
<sequence>MSHQLGMMGYNDITVRQQTRACKINTFADKKRQSILQSPSSTCTASQSEPIFKANRLAHLNQPNPSSDLLLPVTPETRNKEMCDIDTIKAPNGAEITVCQPHQLELCHICCMDFVDMNKEDILEMDKVQAASKYTDGDSLEPGQFRVGTEVRMPSERNPAKPLDGRIAGLMKETDEDSEFYGDTCYVIRLRDKTFTTYPVDWLHDEWLVKVDEKYIAASKVIQLIST</sequence>
<name>A0A2N5SGP7_9BASI</name>
<organism evidence="1 2">
    <name type="scientific">Puccinia coronata f. sp. avenae</name>
    <dbReference type="NCBI Taxonomy" id="200324"/>
    <lineage>
        <taxon>Eukaryota</taxon>
        <taxon>Fungi</taxon>
        <taxon>Dikarya</taxon>
        <taxon>Basidiomycota</taxon>
        <taxon>Pucciniomycotina</taxon>
        <taxon>Pucciniomycetes</taxon>
        <taxon>Pucciniales</taxon>
        <taxon>Pucciniaceae</taxon>
        <taxon>Puccinia</taxon>
    </lineage>
</organism>
<accession>A0A2N5SGP7</accession>
<proteinExistence type="predicted"/>
<reference evidence="1 2" key="1">
    <citation type="submission" date="2017-11" db="EMBL/GenBank/DDBJ databases">
        <title>De novo assembly and phasing of dikaryotic genomes from two isolates of Puccinia coronata f. sp. avenae, the causal agent of oat crown rust.</title>
        <authorList>
            <person name="Miller M.E."/>
            <person name="Zhang Y."/>
            <person name="Omidvar V."/>
            <person name="Sperschneider J."/>
            <person name="Schwessinger B."/>
            <person name="Raley C."/>
            <person name="Palmer J.M."/>
            <person name="Garnica D."/>
            <person name="Upadhyaya N."/>
            <person name="Rathjen J."/>
            <person name="Taylor J.M."/>
            <person name="Park R.F."/>
            <person name="Dodds P.N."/>
            <person name="Hirsch C.D."/>
            <person name="Kianian S.F."/>
            <person name="Figueroa M."/>
        </authorList>
    </citation>
    <scope>NUCLEOTIDE SEQUENCE [LARGE SCALE GENOMIC DNA]</scope>
    <source>
        <strain evidence="1">12SD80</strain>
    </source>
</reference>
<comment type="caution">
    <text evidence="1">The sequence shown here is derived from an EMBL/GenBank/DDBJ whole genome shotgun (WGS) entry which is preliminary data.</text>
</comment>
<gene>
    <name evidence="1" type="ORF">PCASD_14776</name>
</gene>
<evidence type="ECO:0000313" key="1">
    <source>
        <dbReference type="EMBL" id="PLW12397.1"/>
    </source>
</evidence>